<organism evidence="1 2">
    <name type="scientific">Batillaria attramentaria</name>
    <dbReference type="NCBI Taxonomy" id="370345"/>
    <lineage>
        <taxon>Eukaryota</taxon>
        <taxon>Metazoa</taxon>
        <taxon>Spiralia</taxon>
        <taxon>Lophotrochozoa</taxon>
        <taxon>Mollusca</taxon>
        <taxon>Gastropoda</taxon>
        <taxon>Caenogastropoda</taxon>
        <taxon>Sorbeoconcha</taxon>
        <taxon>Cerithioidea</taxon>
        <taxon>Batillariidae</taxon>
        <taxon>Batillaria</taxon>
    </lineage>
</organism>
<dbReference type="Proteomes" id="UP001519460">
    <property type="component" value="Unassembled WGS sequence"/>
</dbReference>
<dbReference type="EMBL" id="JACVVK020000138">
    <property type="protein sequence ID" value="KAK7489375.1"/>
    <property type="molecule type" value="Genomic_DNA"/>
</dbReference>
<dbReference type="AlphaFoldDB" id="A0ABD0KQ28"/>
<evidence type="ECO:0000313" key="1">
    <source>
        <dbReference type="EMBL" id="KAK7489375.1"/>
    </source>
</evidence>
<sequence>MPPLHPPEDCAPNHEFITLSRWYLTPTGIERRDFTPIILTGAAPKHDGHSSRDVPTVITEVFTSTGFSLDPRKKRKRDCGVIDAIVQFLLRAEAANVFAQVLSRASASLMIAERDCQWGVEAPVGCREQPSFKE</sequence>
<gene>
    <name evidence="1" type="ORF">BaRGS_00019319</name>
</gene>
<reference evidence="1 2" key="1">
    <citation type="journal article" date="2023" name="Sci. Data">
        <title>Genome assembly of the Korean intertidal mud-creeper Batillaria attramentaria.</title>
        <authorList>
            <person name="Patra A.K."/>
            <person name="Ho P.T."/>
            <person name="Jun S."/>
            <person name="Lee S.J."/>
            <person name="Kim Y."/>
            <person name="Won Y.J."/>
        </authorList>
    </citation>
    <scope>NUCLEOTIDE SEQUENCE [LARGE SCALE GENOMIC DNA]</scope>
    <source>
        <strain evidence="1">Wonlab-2016</strain>
    </source>
</reference>
<comment type="caution">
    <text evidence="1">The sequence shown here is derived from an EMBL/GenBank/DDBJ whole genome shotgun (WGS) entry which is preliminary data.</text>
</comment>
<accession>A0ABD0KQ28</accession>
<proteinExistence type="predicted"/>
<keyword evidence="2" id="KW-1185">Reference proteome</keyword>
<name>A0ABD0KQ28_9CAEN</name>
<protein>
    <submittedName>
        <fullName evidence="1">Uncharacterized protein</fullName>
    </submittedName>
</protein>
<evidence type="ECO:0000313" key="2">
    <source>
        <dbReference type="Proteomes" id="UP001519460"/>
    </source>
</evidence>